<sequence length="377" mass="41576">MCGRYALALRASQVRQMLEDDDMPVADAPDDDGTGAPRQSYNFAPGYHGIVYRADTPDWGAGPGPRSAAAAGEGPEEPSDRPDSSAAAPAGHARYKLQSMKWGLVPFWTKRNPDYSSLMRTINCREDSLSTPGGMWATMKARKRCIVIAQGFYEWLKTGPKDKLPHFVKRKDGHLMCFAGLWDCVQYEGSEEKTYTYTIITTDSNKQLKFLHDRMPVIFNPGSDKIKTWLNPGQHEWNRELQSLLRPFDGQLEVYPVSKDVGKVGNNSPSFIIPLNSKENKSSIVNLFAKAQQKKGAEARKPAETGFATAVKEESDEDKAGPQEKRKTAPTAGDSPPAKKAALERKTISATQNEKRSPSKSKAPGSQKITKFFGSSA</sequence>
<dbReference type="GO" id="GO:0006508">
    <property type="term" value="P:proteolysis"/>
    <property type="evidence" value="ECO:0007669"/>
    <property type="project" value="UniProtKB-KW"/>
</dbReference>
<organism evidence="9 10">
    <name type="scientific">Tolypocladium capitatum</name>
    <dbReference type="NCBI Taxonomy" id="45235"/>
    <lineage>
        <taxon>Eukaryota</taxon>
        <taxon>Fungi</taxon>
        <taxon>Dikarya</taxon>
        <taxon>Ascomycota</taxon>
        <taxon>Pezizomycotina</taxon>
        <taxon>Sordariomycetes</taxon>
        <taxon>Hypocreomycetidae</taxon>
        <taxon>Hypocreales</taxon>
        <taxon>Ophiocordycipitaceae</taxon>
        <taxon>Tolypocladium</taxon>
    </lineage>
</organism>
<evidence type="ECO:0000313" key="9">
    <source>
        <dbReference type="EMBL" id="PNY23185.1"/>
    </source>
</evidence>
<name>A0A2K3Q6H9_9HYPO</name>
<evidence type="ECO:0000256" key="2">
    <source>
        <dbReference type="ARBA" id="ARBA00022670"/>
    </source>
</evidence>
<evidence type="ECO:0000256" key="3">
    <source>
        <dbReference type="ARBA" id="ARBA00022763"/>
    </source>
</evidence>
<dbReference type="GO" id="GO:0106300">
    <property type="term" value="P:protein-DNA covalent cross-linking repair"/>
    <property type="evidence" value="ECO:0007669"/>
    <property type="project" value="InterPro"/>
</dbReference>
<dbReference type="GO" id="GO:0016829">
    <property type="term" value="F:lyase activity"/>
    <property type="evidence" value="ECO:0007669"/>
    <property type="project" value="UniProtKB-KW"/>
</dbReference>
<dbReference type="Pfam" id="PF02586">
    <property type="entry name" value="SRAP"/>
    <property type="match status" value="1"/>
</dbReference>
<dbReference type="InterPro" id="IPR036590">
    <property type="entry name" value="SRAP-like"/>
</dbReference>
<evidence type="ECO:0000256" key="4">
    <source>
        <dbReference type="ARBA" id="ARBA00022801"/>
    </source>
</evidence>
<keyword evidence="7" id="KW-0456">Lyase</keyword>
<evidence type="ECO:0000256" key="1">
    <source>
        <dbReference type="ARBA" id="ARBA00008136"/>
    </source>
</evidence>
<dbReference type="EMBL" id="NRSZ01001129">
    <property type="protein sequence ID" value="PNY23185.1"/>
    <property type="molecule type" value="Genomic_DNA"/>
</dbReference>
<feature type="compositionally biased region" description="Acidic residues" evidence="8">
    <location>
        <begin position="19"/>
        <end position="33"/>
    </location>
</feature>
<dbReference type="SUPFAM" id="SSF143081">
    <property type="entry name" value="BB1717-like"/>
    <property type="match status" value="1"/>
</dbReference>
<dbReference type="STRING" id="45235.A0A2K3Q6H9"/>
<dbReference type="Gene3D" id="3.90.1680.10">
    <property type="entry name" value="SOS response associated peptidase-like"/>
    <property type="match status" value="1"/>
</dbReference>
<dbReference type="InterPro" id="IPR003738">
    <property type="entry name" value="SRAP"/>
</dbReference>
<dbReference type="OrthoDB" id="2111841at2759"/>
<proteinExistence type="inferred from homology"/>
<feature type="region of interest" description="Disordered" evidence="8">
    <location>
        <begin position="19"/>
        <end position="42"/>
    </location>
</feature>
<keyword evidence="4" id="KW-0378">Hydrolase</keyword>
<dbReference type="GO" id="GO:0008233">
    <property type="term" value="F:peptidase activity"/>
    <property type="evidence" value="ECO:0007669"/>
    <property type="project" value="UniProtKB-KW"/>
</dbReference>
<feature type="compositionally biased region" description="Basic and acidic residues" evidence="8">
    <location>
        <begin position="318"/>
        <end position="327"/>
    </location>
</feature>
<dbReference type="PANTHER" id="PTHR13604">
    <property type="entry name" value="DC12-RELATED"/>
    <property type="match status" value="1"/>
</dbReference>
<keyword evidence="2" id="KW-0645">Protease</keyword>
<keyword evidence="6" id="KW-0238">DNA-binding</keyword>
<gene>
    <name evidence="9" type="ORF">TCAP_06864</name>
</gene>
<reference evidence="9 10" key="1">
    <citation type="submission" date="2017-08" db="EMBL/GenBank/DDBJ databases">
        <title>Harnessing the power of phylogenomics to disentangle the directionality and signatures of interkingdom host jumping in the parasitic fungal genus Tolypocladium.</title>
        <authorList>
            <person name="Quandt C.A."/>
            <person name="Patterson W."/>
            <person name="Spatafora J.W."/>
        </authorList>
    </citation>
    <scope>NUCLEOTIDE SEQUENCE [LARGE SCALE GENOMIC DNA]</scope>
    <source>
        <strain evidence="9 10">CBS 113982</strain>
    </source>
</reference>
<comment type="caution">
    <text evidence="9">The sequence shown here is derived from an EMBL/GenBank/DDBJ whole genome shotgun (WGS) entry which is preliminary data.</text>
</comment>
<feature type="compositionally biased region" description="Basic and acidic residues" evidence="8">
    <location>
        <begin position="341"/>
        <end position="357"/>
    </location>
</feature>
<feature type="compositionally biased region" description="Low complexity" evidence="8">
    <location>
        <begin position="64"/>
        <end position="73"/>
    </location>
</feature>
<feature type="region of interest" description="Disordered" evidence="8">
    <location>
        <begin position="54"/>
        <end position="90"/>
    </location>
</feature>
<protein>
    <submittedName>
        <fullName evidence="9">Peptidase</fullName>
    </submittedName>
</protein>
<feature type="compositionally biased region" description="Polar residues" evidence="8">
    <location>
        <begin position="367"/>
        <end position="377"/>
    </location>
</feature>
<dbReference type="AlphaFoldDB" id="A0A2K3Q6H9"/>
<keyword evidence="10" id="KW-1185">Reference proteome</keyword>
<evidence type="ECO:0000256" key="6">
    <source>
        <dbReference type="ARBA" id="ARBA00023125"/>
    </source>
</evidence>
<evidence type="ECO:0000256" key="8">
    <source>
        <dbReference type="SAM" id="MobiDB-lite"/>
    </source>
</evidence>
<keyword evidence="5" id="KW-0190">Covalent protein-DNA linkage</keyword>
<dbReference type="GO" id="GO:0003697">
    <property type="term" value="F:single-stranded DNA binding"/>
    <property type="evidence" value="ECO:0007669"/>
    <property type="project" value="InterPro"/>
</dbReference>
<accession>A0A2K3Q6H9</accession>
<keyword evidence="3" id="KW-0227">DNA damage</keyword>
<comment type="similarity">
    <text evidence="1">Belongs to the SOS response-associated peptidase family.</text>
</comment>
<dbReference type="Proteomes" id="UP000236621">
    <property type="component" value="Unassembled WGS sequence"/>
</dbReference>
<feature type="region of interest" description="Disordered" evidence="8">
    <location>
        <begin position="293"/>
        <end position="377"/>
    </location>
</feature>
<dbReference type="PANTHER" id="PTHR13604:SF0">
    <property type="entry name" value="ABASIC SITE PROCESSING PROTEIN HMCES"/>
    <property type="match status" value="1"/>
</dbReference>
<evidence type="ECO:0000256" key="7">
    <source>
        <dbReference type="ARBA" id="ARBA00023239"/>
    </source>
</evidence>
<evidence type="ECO:0000313" key="10">
    <source>
        <dbReference type="Proteomes" id="UP000236621"/>
    </source>
</evidence>
<evidence type="ECO:0000256" key="5">
    <source>
        <dbReference type="ARBA" id="ARBA00023124"/>
    </source>
</evidence>